<reference evidence="1" key="1">
    <citation type="submission" date="2021-06" db="EMBL/GenBank/DDBJ databases">
        <authorList>
            <person name="Kallberg Y."/>
            <person name="Tangrot J."/>
            <person name="Rosling A."/>
        </authorList>
    </citation>
    <scope>NUCLEOTIDE SEQUENCE</scope>
    <source>
        <strain evidence="1">MA461A</strain>
    </source>
</reference>
<dbReference type="EMBL" id="CAJVQC010056283">
    <property type="protein sequence ID" value="CAG8796261.1"/>
    <property type="molecule type" value="Genomic_DNA"/>
</dbReference>
<gene>
    <name evidence="1" type="ORF">RPERSI_LOCUS20121</name>
</gene>
<organism evidence="1 2">
    <name type="scientific">Racocetra persica</name>
    <dbReference type="NCBI Taxonomy" id="160502"/>
    <lineage>
        <taxon>Eukaryota</taxon>
        <taxon>Fungi</taxon>
        <taxon>Fungi incertae sedis</taxon>
        <taxon>Mucoromycota</taxon>
        <taxon>Glomeromycotina</taxon>
        <taxon>Glomeromycetes</taxon>
        <taxon>Diversisporales</taxon>
        <taxon>Gigasporaceae</taxon>
        <taxon>Racocetra</taxon>
    </lineage>
</organism>
<keyword evidence="2" id="KW-1185">Reference proteome</keyword>
<dbReference type="Proteomes" id="UP000789920">
    <property type="component" value="Unassembled WGS sequence"/>
</dbReference>
<feature type="non-terminal residue" evidence="1">
    <location>
        <position position="142"/>
    </location>
</feature>
<feature type="non-terminal residue" evidence="1">
    <location>
        <position position="1"/>
    </location>
</feature>
<evidence type="ECO:0000313" key="1">
    <source>
        <dbReference type="EMBL" id="CAG8796261.1"/>
    </source>
</evidence>
<name>A0ACA9RL07_9GLOM</name>
<comment type="caution">
    <text evidence="1">The sequence shown here is derived from an EMBL/GenBank/DDBJ whole genome shotgun (WGS) entry which is preliminary data.</text>
</comment>
<protein>
    <submittedName>
        <fullName evidence="1">16820_t:CDS:1</fullName>
    </submittedName>
</protein>
<evidence type="ECO:0000313" key="2">
    <source>
        <dbReference type="Proteomes" id="UP000789920"/>
    </source>
</evidence>
<proteinExistence type="predicted"/>
<sequence length="142" mass="16631">IEAPLLYLIISTLILALTHFNGRFNSSDSIYDNETEVNLHNNDKTKSRLNITIVICLLHVCLDVLQNSYELDCICWLIVWMYATLLALILKNNSQQYGFLHIRNHLNILYLLSMFYVIKNLHLDHLKIEMLVNTKETKLCHE</sequence>
<accession>A0ACA9RL07</accession>